<dbReference type="EMBL" id="FOQE01000048">
    <property type="protein sequence ID" value="SFH88845.1"/>
    <property type="molecule type" value="Genomic_DNA"/>
</dbReference>
<dbReference type="AlphaFoldDB" id="A0A1I3DQ33"/>
<gene>
    <name evidence="1" type="ORF">SAMN04489868_1481</name>
</gene>
<sequence length="214" mass="25260">MLLFCYDKKKQGKEQLLGDDILKVILIFGPQAVGKMSIGEKIAEVTELPLFHNHVTLDAIWPYIGWNDTTFELAEQLRFGIFKYISEDAHHKGIIFTFVWSFDNQKDWAYIEKIKSLFSQDDQEVYFIELAADLEERLRRNKTENRLMKKPSKRDIKFSEYELLASVEKDRLNSKPHEIKEERYLKLDTTDLNIEESSQVIIEWLGTFESSKEK</sequence>
<evidence type="ECO:0000313" key="2">
    <source>
        <dbReference type="Proteomes" id="UP000198668"/>
    </source>
</evidence>
<evidence type="ECO:0000313" key="1">
    <source>
        <dbReference type="EMBL" id="SFH88845.1"/>
    </source>
</evidence>
<dbReference type="Proteomes" id="UP000198668">
    <property type="component" value="Unassembled WGS sequence"/>
</dbReference>
<name>A0A1I3DQ33_9LACT</name>
<organism evidence="1 2">
    <name type="scientific">Pisciglobus halotolerans</name>
    <dbReference type="NCBI Taxonomy" id="745365"/>
    <lineage>
        <taxon>Bacteria</taxon>
        <taxon>Bacillati</taxon>
        <taxon>Bacillota</taxon>
        <taxon>Bacilli</taxon>
        <taxon>Lactobacillales</taxon>
        <taxon>Carnobacteriaceae</taxon>
    </lineage>
</organism>
<keyword evidence="2" id="KW-1185">Reference proteome</keyword>
<dbReference type="InterPro" id="IPR027417">
    <property type="entry name" value="P-loop_NTPase"/>
</dbReference>
<reference evidence="1 2" key="1">
    <citation type="submission" date="2016-10" db="EMBL/GenBank/DDBJ databases">
        <authorList>
            <person name="de Groot N.N."/>
        </authorList>
    </citation>
    <scope>NUCLEOTIDE SEQUENCE [LARGE SCALE GENOMIC DNA]</scope>
    <source>
        <strain evidence="1 2">DSM 27630</strain>
    </source>
</reference>
<dbReference type="SUPFAM" id="SSF52540">
    <property type="entry name" value="P-loop containing nucleoside triphosphate hydrolases"/>
    <property type="match status" value="1"/>
</dbReference>
<proteinExistence type="predicted"/>
<accession>A0A1I3DQ33</accession>
<dbReference type="Gene3D" id="3.40.50.300">
    <property type="entry name" value="P-loop containing nucleotide triphosphate hydrolases"/>
    <property type="match status" value="1"/>
</dbReference>
<protein>
    <submittedName>
        <fullName evidence="1">AAA domain-containing protein</fullName>
    </submittedName>
</protein>